<name>A0ACA9PVS6_9GLOM</name>
<gene>
    <name evidence="1" type="ORF">RPERSI_LOCUS11703</name>
</gene>
<comment type="caution">
    <text evidence="1">The sequence shown here is derived from an EMBL/GenBank/DDBJ whole genome shotgun (WGS) entry which is preliminary data.</text>
</comment>
<evidence type="ECO:0000313" key="1">
    <source>
        <dbReference type="EMBL" id="CAG8726051.1"/>
    </source>
</evidence>
<reference evidence="1" key="1">
    <citation type="submission" date="2021-06" db="EMBL/GenBank/DDBJ databases">
        <authorList>
            <person name="Kallberg Y."/>
            <person name="Tangrot J."/>
            <person name="Rosling A."/>
        </authorList>
    </citation>
    <scope>NUCLEOTIDE SEQUENCE</scope>
    <source>
        <strain evidence="1">MA461A</strain>
    </source>
</reference>
<organism evidence="1 2">
    <name type="scientific">Racocetra persica</name>
    <dbReference type="NCBI Taxonomy" id="160502"/>
    <lineage>
        <taxon>Eukaryota</taxon>
        <taxon>Fungi</taxon>
        <taxon>Fungi incertae sedis</taxon>
        <taxon>Mucoromycota</taxon>
        <taxon>Glomeromycotina</taxon>
        <taxon>Glomeromycetes</taxon>
        <taxon>Diversisporales</taxon>
        <taxon>Gigasporaceae</taxon>
        <taxon>Racocetra</taxon>
    </lineage>
</organism>
<evidence type="ECO:0000313" key="2">
    <source>
        <dbReference type="Proteomes" id="UP000789920"/>
    </source>
</evidence>
<feature type="non-terminal residue" evidence="1">
    <location>
        <position position="160"/>
    </location>
</feature>
<sequence length="160" mass="19120">YKGRPQTYIARYLLNGFHVKLDVKSAYTICDEEKVDNLRLQIAKRHYNKKEYEKAWTIFLIFILVNSEGYYHEIQTEIDINFKYLYLLKKARTLHEKGNYVEAWNLLAEVSESKTEYSYDTKYWSAICLLNGHDSCVKQDEKRAYKYFEAVFTCFSNVNT</sequence>
<proteinExistence type="predicted"/>
<dbReference type="Proteomes" id="UP000789920">
    <property type="component" value="Unassembled WGS sequence"/>
</dbReference>
<protein>
    <submittedName>
        <fullName evidence="1">34951_t:CDS:1</fullName>
    </submittedName>
</protein>
<feature type="non-terminal residue" evidence="1">
    <location>
        <position position="1"/>
    </location>
</feature>
<accession>A0ACA9PVS6</accession>
<dbReference type="EMBL" id="CAJVQC010024333">
    <property type="protein sequence ID" value="CAG8726051.1"/>
    <property type="molecule type" value="Genomic_DNA"/>
</dbReference>
<keyword evidence="2" id="KW-1185">Reference proteome</keyword>